<dbReference type="PANTHER" id="PTHR30562">
    <property type="entry name" value="UVRC/OXIDOREDUCTASE"/>
    <property type="match status" value="1"/>
</dbReference>
<dbReference type="InterPro" id="IPR001943">
    <property type="entry name" value="UVR_dom"/>
</dbReference>
<dbReference type="FunCoup" id="A0A3G9J5R3">
    <property type="interactions" value="286"/>
</dbReference>
<evidence type="ECO:0000259" key="8">
    <source>
        <dbReference type="PROSITE" id="PS50151"/>
    </source>
</evidence>
<dbReference type="PANTHER" id="PTHR30562:SF1">
    <property type="entry name" value="UVRABC SYSTEM PROTEIN C"/>
    <property type="match status" value="1"/>
</dbReference>
<evidence type="ECO:0000256" key="3">
    <source>
        <dbReference type="ARBA" id="ARBA00022769"/>
    </source>
</evidence>
<dbReference type="Gene3D" id="1.10.150.20">
    <property type="entry name" value="5' to 3' exonuclease, C-terminal subdomain"/>
    <property type="match status" value="1"/>
</dbReference>
<gene>
    <name evidence="6 11" type="primary">uvrC</name>
    <name evidence="11" type="ORF">SG0102_14610</name>
</gene>
<dbReference type="GO" id="GO:0009432">
    <property type="term" value="P:SOS response"/>
    <property type="evidence" value="ECO:0007669"/>
    <property type="project" value="UniProtKB-UniRule"/>
</dbReference>
<comment type="function">
    <text evidence="6">The UvrABC repair system catalyzes the recognition and processing of DNA lesions. UvrC both incises the 5' and 3' sides of the lesion. The N-terminal half is responsible for the 3' incision and the C-terminal half is responsible for the 5' incision.</text>
</comment>
<dbReference type="KEGG" id="ebm:SG0102_14610"/>
<keyword evidence="1 6" id="KW-0963">Cytoplasm</keyword>
<evidence type="ECO:0000256" key="2">
    <source>
        <dbReference type="ARBA" id="ARBA00022763"/>
    </source>
</evidence>
<feature type="coiled-coil region" evidence="7">
    <location>
        <begin position="195"/>
        <end position="222"/>
    </location>
</feature>
<dbReference type="NCBIfam" id="TIGR00194">
    <property type="entry name" value="uvrC"/>
    <property type="match status" value="1"/>
</dbReference>
<dbReference type="Pfam" id="PF14520">
    <property type="entry name" value="HHH_5"/>
    <property type="match status" value="1"/>
</dbReference>
<dbReference type="InterPro" id="IPR035901">
    <property type="entry name" value="GIY-YIG_endonuc_sf"/>
</dbReference>
<evidence type="ECO:0000313" key="12">
    <source>
        <dbReference type="Proteomes" id="UP000268059"/>
    </source>
</evidence>
<dbReference type="InterPro" id="IPR036876">
    <property type="entry name" value="UVR_dom_sf"/>
</dbReference>
<dbReference type="CDD" id="cd10434">
    <property type="entry name" value="GIY-YIG_UvrC_Cho"/>
    <property type="match status" value="1"/>
</dbReference>
<dbReference type="InParanoid" id="A0A3G9J5R3"/>
<dbReference type="Gene3D" id="3.30.420.340">
    <property type="entry name" value="UvrC, RNAse H endonuclease domain"/>
    <property type="match status" value="1"/>
</dbReference>
<dbReference type="PROSITE" id="PS50165">
    <property type="entry name" value="UVRC"/>
    <property type="match status" value="1"/>
</dbReference>
<dbReference type="RefSeq" id="WP_125119382.1">
    <property type="nucleotide sequence ID" value="NZ_AP019309.1"/>
</dbReference>
<evidence type="ECO:0000313" key="11">
    <source>
        <dbReference type="EMBL" id="BBH26527.1"/>
    </source>
</evidence>
<name>A0A3G9J5R3_9FIRM</name>
<dbReference type="SUPFAM" id="SSF46600">
    <property type="entry name" value="C-terminal UvrC-binding domain of UvrB"/>
    <property type="match status" value="1"/>
</dbReference>
<keyword evidence="5 6" id="KW-0234">DNA repair</keyword>
<evidence type="ECO:0000256" key="6">
    <source>
        <dbReference type="HAMAP-Rule" id="MF_00203"/>
    </source>
</evidence>
<feature type="domain" description="UVR" evidence="8">
    <location>
        <begin position="199"/>
        <end position="234"/>
    </location>
</feature>
<dbReference type="PROSITE" id="PS50164">
    <property type="entry name" value="GIY_YIG"/>
    <property type="match status" value="1"/>
</dbReference>
<dbReference type="GO" id="GO:0003677">
    <property type="term" value="F:DNA binding"/>
    <property type="evidence" value="ECO:0007669"/>
    <property type="project" value="UniProtKB-UniRule"/>
</dbReference>
<evidence type="ECO:0000256" key="5">
    <source>
        <dbReference type="ARBA" id="ARBA00023204"/>
    </source>
</evidence>
<evidence type="ECO:0000256" key="4">
    <source>
        <dbReference type="ARBA" id="ARBA00022881"/>
    </source>
</evidence>
<dbReference type="GO" id="GO:0009381">
    <property type="term" value="F:excinuclease ABC activity"/>
    <property type="evidence" value="ECO:0007669"/>
    <property type="project" value="UniProtKB-UniRule"/>
</dbReference>
<protein>
    <recommendedName>
        <fullName evidence="6">UvrABC system protein C</fullName>
        <shortName evidence="6">Protein UvrC</shortName>
    </recommendedName>
    <alternativeName>
        <fullName evidence="6">Excinuclease ABC subunit C</fullName>
    </alternativeName>
</protein>
<keyword evidence="12" id="KW-1185">Reference proteome</keyword>
<dbReference type="Gene3D" id="4.10.860.10">
    <property type="entry name" value="UVR domain"/>
    <property type="match status" value="1"/>
</dbReference>
<evidence type="ECO:0000256" key="1">
    <source>
        <dbReference type="ARBA" id="ARBA00022490"/>
    </source>
</evidence>
<dbReference type="InterPro" id="IPR004791">
    <property type="entry name" value="UvrC"/>
</dbReference>
<dbReference type="Proteomes" id="UP000268059">
    <property type="component" value="Chromosome"/>
</dbReference>
<dbReference type="GO" id="GO:0006289">
    <property type="term" value="P:nucleotide-excision repair"/>
    <property type="evidence" value="ECO:0007669"/>
    <property type="project" value="UniProtKB-UniRule"/>
</dbReference>
<dbReference type="EMBL" id="AP019309">
    <property type="protein sequence ID" value="BBH26527.1"/>
    <property type="molecule type" value="Genomic_DNA"/>
</dbReference>
<dbReference type="InterPro" id="IPR001162">
    <property type="entry name" value="UvrC_RNase_H_dom"/>
</dbReference>
<dbReference type="GO" id="GO:0005737">
    <property type="term" value="C:cytoplasm"/>
    <property type="evidence" value="ECO:0007669"/>
    <property type="project" value="UniProtKB-SubCell"/>
</dbReference>
<dbReference type="GO" id="GO:0009380">
    <property type="term" value="C:excinuclease repair complex"/>
    <property type="evidence" value="ECO:0007669"/>
    <property type="project" value="InterPro"/>
</dbReference>
<comment type="subunit">
    <text evidence="6">Interacts with UvrB in an incision complex.</text>
</comment>
<dbReference type="InterPro" id="IPR038476">
    <property type="entry name" value="UvrC_RNase_H_dom_sf"/>
</dbReference>
<dbReference type="InterPro" id="IPR050066">
    <property type="entry name" value="UvrABC_protein_C"/>
</dbReference>
<keyword evidence="7" id="KW-0175">Coiled coil</keyword>
<dbReference type="PROSITE" id="PS50151">
    <property type="entry name" value="UVR"/>
    <property type="match status" value="1"/>
</dbReference>
<evidence type="ECO:0000256" key="7">
    <source>
        <dbReference type="SAM" id="Coils"/>
    </source>
</evidence>
<dbReference type="Gene3D" id="3.40.1440.10">
    <property type="entry name" value="GIY-YIG endonuclease"/>
    <property type="match status" value="1"/>
</dbReference>
<keyword evidence="4 6" id="KW-0267">Excision nuclease</keyword>
<dbReference type="AlphaFoldDB" id="A0A3G9J5R3"/>
<comment type="subcellular location">
    <subcellularLocation>
        <location evidence="6">Cytoplasm</location>
    </subcellularLocation>
</comment>
<dbReference type="SUPFAM" id="SSF47781">
    <property type="entry name" value="RuvA domain 2-like"/>
    <property type="match status" value="1"/>
</dbReference>
<evidence type="ECO:0000259" key="10">
    <source>
        <dbReference type="PROSITE" id="PS50165"/>
    </source>
</evidence>
<keyword evidence="3 6" id="KW-0228">DNA excision</keyword>
<evidence type="ECO:0000259" key="9">
    <source>
        <dbReference type="PROSITE" id="PS50164"/>
    </source>
</evidence>
<dbReference type="InterPro" id="IPR010994">
    <property type="entry name" value="RuvA_2-like"/>
</dbReference>
<proteinExistence type="inferred from homology"/>
<reference evidence="11 12" key="1">
    <citation type="submission" date="2018-11" db="EMBL/GenBank/DDBJ databases">
        <title>Novel Erysipelotrichaceae bacterium isolated from small intestine of a swine.</title>
        <authorList>
            <person name="Kim J.S."/>
            <person name="Choe H."/>
            <person name="Lee Y.R."/>
            <person name="Kim K.M."/>
            <person name="Park D.S."/>
        </authorList>
    </citation>
    <scope>NUCLEOTIDE SEQUENCE [LARGE SCALE GENOMIC DNA]</scope>
    <source>
        <strain evidence="11 12">SG0102</strain>
    </source>
</reference>
<feature type="domain" description="GIY-YIG" evidence="9">
    <location>
        <begin position="17"/>
        <end position="94"/>
    </location>
</feature>
<dbReference type="Pfam" id="PF01541">
    <property type="entry name" value="GIY-YIG"/>
    <property type="match status" value="1"/>
</dbReference>
<sequence length="590" mass="68746">MNQNLEYIKKKLALLPLSPGCYLMKNKNGKVIYVGKAKKLKNRVSSYFTGVHNYKTTKLVDHIWDFDYIRTDSEKEALLLEINLIKDYTPEYNIMFMDNTYYPYIELTNEEHPRLKIVRSAKNKKSRYFGPFPDATAARNTYKLLQRLFPLRKCNVIPNKPCLYYSLHQCLGPCIYDDTKEAEKDLRNQVIKFMKGDTKEKIEELTKAMEKASEELNFELAMEYRDLIKSVEYVTKRQHIDFNDYGDRDILGYYVDKGYLSVQLFFMRGGHLLSHEYDLVPVSDDAQEDLLQFLVTFYQTNNVPKELLVPQDFDISLISEILETKILQPQRGDKKDLVDMANRNAKEALEKKFLLRQQNEAKTIGAIEELGRLLQIETPHMIELYDNSNIQGAYAVAGMVVFRDGVPSKKDYRRFKIKTVEGPDDYASMKEVIYRRYYRNLMEQREMADLIIVDGGIGQINAAKEIIDSLHVPVHLAGLAKDDKHSTAMLIDREGNEVPIDPKSQLFFLLTRMQDEVHRYAISFHRQVRSKSLFASILDEVEGIGEVRKRKLLNKFKSVKKMKEASVEELTEVLPQKVAQELYQVLHRED</sequence>
<dbReference type="SMART" id="SM00465">
    <property type="entry name" value="GIYc"/>
    <property type="match status" value="1"/>
</dbReference>
<dbReference type="InterPro" id="IPR000305">
    <property type="entry name" value="GIY-YIG_endonuc"/>
</dbReference>
<accession>A0A3G9J5R3</accession>
<dbReference type="FunFam" id="3.40.1440.10:FF:000001">
    <property type="entry name" value="UvrABC system protein C"/>
    <property type="match status" value="1"/>
</dbReference>
<dbReference type="Pfam" id="PF02151">
    <property type="entry name" value="UVR"/>
    <property type="match status" value="1"/>
</dbReference>
<dbReference type="SUPFAM" id="SSF82771">
    <property type="entry name" value="GIY-YIG endonuclease"/>
    <property type="match status" value="1"/>
</dbReference>
<keyword evidence="6" id="KW-0742">SOS response</keyword>
<dbReference type="Pfam" id="PF22920">
    <property type="entry name" value="UvrC_RNaseH"/>
    <property type="match status" value="1"/>
</dbReference>
<organism evidence="11 12">
    <name type="scientific">Intestinibaculum porci</name>
    <dbReference type="NCBI Taxonomy" id="2487118"/>
    <lineage>
        <taxon>Bacteria</taxon>
        <taxon>Bacillati</taxon>
        <taxon>Bacillota</taxon>
        <taxon>Erysipelotrichia</taxon>
        <taxon>Erysipelotrichales</taxon>
        <taxon>Erysipelotrichaceae</taxon>
        <taxon>Intestinibaculum</taxon>
    </lineage>
</organism>
<comment type="similarity">
    <text evidence="6">Belongs to the UvrC family.</text>
</comment>
<dbReference type="OrthoDB" id="9804933at2"/>
<dbReference type="InterPro" id="IPR047296">
    <property type="entry name" value="GIY-YIG_UvrC_Cho"/>
</dbReference>
<keyword evidence="2 6" id="KW-0227">DNA damage</keyword>
<dbReference type="HAMAP" id="MF_00203">
    <property type="entry name" value="UvrC"/>
    <property type="match status" value="1"/>
</dbReference>
<feature type="domain" description="UvrC family homology region profile" evidence="10">
    <location>
        <begin position="250"/>
        <end position="467"/>
    </location>
</feature>
<dbReference type="Pfam" id="PF08459">
    <property type="entry name" value="UvrC_RNaseH_dom"/>
    <property type="match status" value="1"/>
</dbReference>